<dbReference type="CDD" id="cd05233">
    <property type="entry name" value="SDR_c"/>
    <property type="match status" value="1"/>
</dbReference>
<protein>
    <submittedName>
        <fullName evidence="4">D-sorbitol 6-phosphate 2-dehydrogenase</fullName>
    </submittedName>
</protein>
<dbReference type="Pfam" id="PF00106">
    <property type="entry name" value="adh_short"/>
    <property type="match status" value="1"/>
</dbReference>
<dbReference type="PANTHER" id="PTHR42760">
    <property type="entry name" value="SHORT-CHAIN DEHYDROGENASES/REDUCTASES FAMILY MEMBER"/>
    <property type="match status" value="1"/>
</dbReference>
<keyword evidence="5" id="KW-1185">Reference proteome</keyword>
<dbReference type="EMBL" id="FOEN01000008">
    <property type="protein sequence ID" value="SEQ31800.1"/>
    <property type="molecule type" value="Genomic_DNA"/>
</dbReference>
<dbReference type="GO" id="GO:0016616">
    <property type="term" value="F:oxidoreductase activity, acting on the CH-OH group of donors, NAD or NADP as acceptor"/>
    <property type="evidence" value="ECO:0007669"/>
    <property type="project" value="TreeGrafter"/>
</dbReference>
<dbReference type="Gene3D" id="3.40.50.720">
    <property type="entry name" value="NAD(P)-binding Rossmann-like Domain"/>
    <property type="match status" value="1"/>
</dbReference>
<dbReference type="RefSeq" id="WP_092572193.1">
    <property type="nucleotide sequence ID" value="NZ_FOEN01000008.1"/>
</dbReference>
<dbReference type="Proteomes" id="UP000198833">
    <property type="component" value="Unassembled WGS sequence"/>
</dbReference>
<name>A0A1H9F1E8_9LACT</name>
<sequence>MTNWLDIQDKVYVVTGGSSGIGASIVQRLLEVGAKVANFDLVDQENQNESYLFVKVDVTSSQEIEQGIQAVLDKFGTIDGLVNNAGINIPALLVDDKNPKSKYEINEGLFDKMISINMKGFYMVAQAVARILVDKGQGVLINMGSEAGLEGSEGQSCYAATKAAVYSFTRSWAKELGKKGVRVVGVAPGIMEATGLRTDAYEEALSYTRNITVDDLRKSYAKTTTTPLGRSGKLSEVADTVCFLLSERAGYITGVTLNIAGGKTRG</sequence>
<dbReference type="PRINTS" id="PR00080">
    <property type="entry name" value="SDRFAMILY"/>
</dbReference>
<organism evidence="4 5">
    <name type="scientific">Ignavigranum ruoffiae</name>
    <dbReference type="NCBI Taxonomy" id="89093"/>
    <lineage>
        <taxon>Bacteria</taxon>
        <taxon>Bacillati</taxon>
        <taxon>Bacillota</taxon>
        <taxon>Bacilli</taxon>
        <taxon>Lactobacillales</taxon>
        <taxon>Aerococcaceae</taxon>
        <taxon>Ignavigranum</taxon>
    </lineage>
</organism>
<evidence type="ECO:0000256" key="1">
    <source>
        <dbReference type="ARBA" id="ARBA00006484"/>
    </source>
</evidence>
<gene>
    <name evidence="4" type="ORF">SAMN04488558_10843</name>
</gene>
<dbReference type="PRINTS" id="PR00081">
    <property type="entry name" value="GDHRDH"/>
</dbReference>
<reference evidence="4 5" key="1">
    <citation type="submission" date="2016-10" db="EMBL/GenBank/DDBJ databases">
        <authorList>
            <person name="de Groot N.N."/>
        </authorList>
    </citation>
    <scope>NUCLEOTIDE SEQUENCE [LARGE SCALE GENOMIC DNA]</scope>
    <source>
        <strain evidence="4 5">DSM 15695</strain>
    </source>
</reference>
<dbReference type="InterPro" id="IPR002347">
    <property type="entry name" value="SDR_fam"/>
</dbReference>
<evidence type="ECO:0000256" key="2">
    <source>
        <dbReference type="ARBA" id="ARBA00023002"/>
    </source>
</evidence>
<dbReference type="STRING" id="89093.SAMN04488558_10843"/>
<dbReference type="InterPro" id="IPR036291">
    <property type="entry name" value="NAD(P)-bd_dom_sf"/>
</dbReference>
<evidence type="ECO:0000313" key="4">
    <source>
        <dbReference type="EMBL" id="SEQ31800.1"/>
    </source>
</evidence>
<comment type="similarity">
    <text evidence="1 3">Belongs to the short-chain dehydrogenases/reductases (SDR) family.</text>
</comment>
<evidence type="ECO:0000256" key="3">
    <source>
        <dbReference type="RuleBase" id="RU000363"/>
    </source>
</evidence>
<proteinExistence type="inferred from homology"/>
<dbReference type="FunFam" id="3.40.50.720:FF:000084">
    <property type="entry name" value="Short-chain dehydrogenase reductase"/>
    <property type="match status" value="1"/>
</dbReference>
<dbReference type="SUPFAM" id="SSF51735">
    <property type="entry name" value="NAD(P)-binding Rossmann-fold domains"/>
    <property type="match status" value="1"/>
</dbReference>
<keyword evidence="2" id="KW-0560">Oxidoreductase</keyword>
<dbReference type="OrthoDB" id="9803333at2"/>
<accession>A0A1H9F1E8</accession>
<dbReference type="AlphaFoldDB" id="A0A1H9F1E8"/>
<dbReference type="NCBIfam" id="NF004817">
    <property type="entry name" value="PRK06171.1"/>
    <property type="match status" value="1"/>
</dbReference>
<dbReference type="GO" id="GO:0008206">
    <property type="term" value="P:bile acid metabolic process"/>
    <property type="evidence" value="ECO:0007669"/>
    <property type="project" value="UniProtKB-ARBA"/>
</dbReference>
<evidence type="ECO:0000313" key="5">
    <source>
        <dbReference type="Proteomes" id="UP000198833"/>
    </source>
</evidence>
<dbReference type="InterPro" id="IPR020904">
    <property type="entry name" value="Sc_DH/Rdtase_CS"/>
</dbReference>
<dbReference type="PROSITE" id="PS00061">
    <property type="entry name" value="ADH_SHORT"/>
    <property type="match status" value="1"/>
</dbReference>